<dbReference type="PANTHER" id="PTHR30097:SF15">
    <property type="entry name" value="CATION EFFLUX SYSTEM PROTEIN CUSB"/>
    <property type="match status" value="1"/>
</dbReference>
<proteinExistence type="inferred from homology"/>
<sequence length="527" mass="55434">MTSGNVRTLTPAARLIIGLLVAVVAAGGGYWAGRHGAAPADAATPGADAGGKGKKLLFYRNPMGLPDTSPVPKKDPMGMDYIAVYEGDTDDDSTSGSALKISTAKVQKLGVRTEAATRRVLERSVRAAGRVEPDERRLYAISPKFEGYVERLHVNVTGQPVGRGQPLFEVYSPELVSAQREYAIAAQGVAALGAAGSEAQSGMKQLADASLLRLRNWDISDEQIRALAQSGETKRTLTFRSPVSGIVTEKKALQGMRFMPGEALYQIADLSAVWVVADVFEQDIGLVRTGARASVRINAYPGKTFEGTVGYVYPTLNATTRTVPVRVELANPGLLLKPAMFAQVEVAVGAPAPVVTVPLSAVIDSGTRQLIFVAAGEGRFEPRQVKLGARSDSHVEVIDGVKEGEPVVVAANFLIDAESNLKAAIGGFGNSGSNDTGKPATASVGHHARGQVDEIDAKGGVLTITHGPVASLKWPAMTMEFKTANAALLAGLKPGAGIEFEFVERAPGEWVITALRRDMAAPAHAGH</sequence>
<dbReference type="InterPro" id="IPR021647">
    <property type="entry name" value="CusF_Ec"/>
</dbReference>
<comment type="similarity">
    <text evidence="1">Belongs to the membrane fusion protein (MFP) (TC 8.A.1) family.</text>
</comment>
<evidence type="ECO:0000256" key="1">
    <source>
        <dbReference type="ARBA" id="ARBA00009477"/>
    </source>
</evidence>
<evidence type="ECO:0000259" key="6">
    <source>
        <dbReference type="Pfam" id="PF25919"/>
    </source>
</evidence>
<evidence type="ECO:0000256" key="2">
    <source>
        <dbReference type="ARBA" id="ARBA00022448"/>
    </source>
</evidence>
<dbReference type="GO" id="GO:0060003">
    <property type="term" value="P:copper ion export"/>
    <property type="evidence" value="ECO:0007669"/>
    <property type="project" value="TreeGrafter"/>
</dbReference>
<feature type="domain" description="CzcB-like C-terminal circularly permuted SH3-like" evidence="8">
    <location>
        <begin position="355"/>
        <end position="415"/>
    </location>
</feature>
<dbReference type="EMBL" id="FNCY01000013">
    <property type="protein sequence ID" value="SDI12493.1"/>
    <property type="molecule type" value="Genomic_DNA"/>
</dbReference>
<dbReference type="GO" id="GO:0046914">
    <property type="term" value="F:transition metal ion binding"/>
    <property type="evidence" value="ECO:0007669"/>
    <property type="project" value="TreeGrafter"/>
</dbReference>
<dbReference type="FunFam" id="2.40.30.170:FF:000010">
    <property type="entry name" value="Efflux RND transporter periplasmic adaptor subunit"/>
    <property type="match status" value="1"/>
</dbReference>
<evidence type="ECO:0000256" key="3">
    <source>
        <dbReference type="ARBA" id="ARBA00022729"/>
    </source>
</evidence>
<feature type="domain" description="CusB-like barrel-sandwich hybrid" evidence="6">
    <location>
        <begin position="140"/>
        <end position="268"/>
    </location>
</feature>
<dbReference type="Pfam" id="PF11604">
    <property type="entry name" value="CusF_Ec"/>
    <property type="match status" value="1"/>
</dbReference>
<dbReference type="GO" id="GO:0015679">
    <property type="term" value="P:plasma membrane copper ion transport"/>
    <property type="evidence" value="ECO:0007669"/>
    <property type="project" value="TreeGrafter"/>
</dbReference>
<dbReference type="Gene3D" id="2.40.30.170">
    <property type="match status" value="1"/>
</dbReference>
<evidence type="ECO:0000313" key="10">
    <source>
        <dbReference type="Proteomes" id="UP000198607"/>
    </source>
</evidence>
<dbReference type="Pfam" id="PF25919">
    <property type="entry name" value="BSH_CusB"/>
    <property type="match status" value="1"/>
</dbReference>
<dbReference type="Gene3D" id="2.40.50.320">
    <property type="entry name" value="Copper binding periplasmic protein CusF"/>
    <property type="match status" value="1"/>
</dbReference>
<dbReference type="InterPro" id="IPR042230">
    <property type="entry name" value="CusF_sf"/>
</dbReference>
<dbReference type="InterPro" id="IPR006143">
    <property type="entry name" value="RND_pump_MFP"/>
</dbReference>
<reference evidence="9 10" key="1">
    <citation type="submission" date="2016-10" db="EMBL/GenBank/DDBJ databases">
        <authorList>
            <person name="de Groot N.N."/>
        </authorList>
    </citation>
    <scope>NUCLEOTIDE SEQUENCE [LARGE SCALE GENOMIC DNA]</scope>
    <source>
        <strain evidence="9 10">DSM 5885</strain>
    </source>
</reference>
<evidence type="ECO:0000259" key="8">
    <source>
        <dbReference type="Pfam" id="PF25975"/>
    </source>
</evidence>
<accession>A0A1G8I0T0</accession>
<dbReference type="AlphaFoldDB" id="A0A1G8I0T0"/>
<dbReference type="NCBIfam" id="TIGR01730">
    <property type="entry name" value="RND_mfp"/>
    <property type="match status" value="1"/>
</dbReference>
<dbReference type="RefSeq" id="WP_091938616.1">
    <property type="nucleotide sequence ID" value="NZ_FNCY01000013.1"/>
</dbReference>
<dbReference type="GO" id="GO:0030288">
    <property type="term" value="C:outer membrane-bounded periplasmic space"/>
    <property type="evidence" value="ECO:0007669"/>
    <property type="project" value="TreeGrafter"/>
</dbReference>
<feature type="domain" description="CusB-like beta-barrel" evidence="7">
    <location>
        <begin position="273"/>
        <end position="347"/>
    </location>
</feature>
<dbReference type="OrthoDB" id="9806939at2"/>
<dbReference type="GO" id="GO:0022857">
    <property type="term" value="F:transmembrane transporter activity"/>
    <property type="evidence" value="ECO:0007669"/>
    <property type="project" value="InterPro"/>
</dbReference>
<dbReference type="InterPro" id="IPR058649">
    <property type="entry name" value="CzcB_C"/>
</dbReference>
<dbReference type="SUPFAM" id="SSF111369">
    <property type="entry name" value="HlyD-like secretion proteins"/>
    <property type="match status" value="1"/>
</dbReference>
<keyword evidence="10" id="KW-1185">Reference proteome</keyword>
<evidence type="ECO:0000259" key="7">
    <source>
        <dbReference type="Pfam" id="PF25954"/>
    </source>
</evidence>
<dbReference type="Gene3D" id="2.40.50.100">
    <property type="match status" value="1"/>
</dbReference>
<keyword evidence="5" id="KW-0472">Membrane</keyword>
<keyword evidence="4" id="KW-0406">Ion transport</keyword>
<dbReference type="InterPro" id="IPR058792">
    <property type="entry name" value="Beta-barrel_RND_2"/>
</dbReference>
<evidence type="ECO:0000256" key="5">
    <source>
        <dbReference type="SAM" id="Phobius"/>
    </source>
</evidence>
<dbReference type="Proteomes" id="UP000198607">
    <property type="component" value="Unassembled WGS sequence"/>
</dbReference>
<dbReference type="PANTHER" id="PTHR30097">
    <property type="entry name" value="CATION EFFLUX SYSTEM PROTEIN CUSB"/>
    <property type="match status" value="1"/>
</dbReference>
<dbReference type="STRING" id="83767.SAMN05660652_02897"/>
<dbReference type="Pfam" id="PF25975">
    <property type="entry name" value="CzcB_C"/>
    <property type="match status" value="1"/>
</dbReference>
<keyword evidence="3" id="KW-0732">Signal</keyword>
<feature type="transmembrane region" description="Helical" evidence="5">
    <location>
        <begin position="12"/>
        <end position="32"/>
    </location>
</feature>
<dbReference type="GO" id="GO:0016020">
    <property type="term" value="C:membrane"/>
    <property type="evidence" value="ECO:0007669"/>
    <property type="project" value="InterPro"/>
</dbReference>
<evidence type="ECO:0000313" key="9">
    <source>
        <dbReference type="EMBL" id="SDI12493.1"/>
    </source>
</evidence>
<dbReference type="FunFam" id="2.40.420.20:FF:000003">
    <property type="entry name" value="Cation efflux system protein cusB"/>
    <property type="match status" value="1"/>
</dbReference>
<dbReference type="Pfam" id="PF25954">
    <property type="entry name" value="Beta-barrel_RND_2"/>
    <property type="match status" value="1"/>
</dbReference>
<keyword evidence="2" id="KW-0813">Transport</keyword>
<protein>
    <submittedName>
        <fullName evidence="9">Membrane fusion protein, Cu(I)/Ag(I) efflux system</fullName>
    </submittedName>
</protein>
<dbReference type="InterPro" id="IPR051909">
    <property type="entry name" value="MFP_Cation_Efflux"/>
</dbReference>
<gene>
    <name evidence="9" type="ORF">SAMN05660652_02897</name>
</gene>
<keyword evidence="5" id="KW-1133">Transmembrane helix</keyword>
<keyword evidence="5" id="KW-0812">Transmembrane</keyword>
<dbReference type="InterPro" id="IPR058790">
    <property type="entry name" value="BSH_CusB"/>
</dbReference>
<evidence type="ECO:0000256" key="4">
    <source>
        <dbReference type="ARBA" id="ARBA00023065"/>
    </source>
</evidence>
<dbReference type="Gene3D" id="2.40.420.20">
    <property type="match status" value="1"/>
</dbReference>
<name>A0A1G8I0T0_9RHOO</name>
<organism evidence="9 10">
    <name type="scientific">Propionivibrio dicarboxylicus</name>
    <dbReference type="NCBI Taxonomy" id="83767"/>
    <lineage>
        <taxon>Bacteria</taxon>
        <taxon>Pseudomonadati</taxon>
        <taxon>Pseudomonadota</taxon>
        <taxon>Betaproteobacteria</taxon>
        <taxon>Rhodocyclales</taxon>
        <taxon>Rhodocyclaceae</taxon>
        <taxon>Propionivibrio</taxon>
    </lineage>
</organism>